<feature type="active site" description="Proton donor" evidence="16">
    <location>
        <position position="213"/>
    </location>
</feature>
<dbReference type="OrthoDB" id="9808167at2"/>
<dbReference type="CDD" id="cd04881">
    <property type="entry name" value="ACT_HSDH-Hom"/>
    <property type="match status" value="1"/>
</dbReference>
<evidence type="ECO:0000256" key="14">
    <source>
        <dbReference type="ARBA" id="ARBA00048841"/>
    </source>
</evidence>
<dbReference type="Gene3D" id="3.40.50.720">
    <property type="entry name" value="NAD(P)-binding Rossmann-like Domain"/>
    <property type="match status" value="1"/>
</dbReference>
<dbReference type="GO" id="GO:0050661">
    <property type="term" value="F:NADP binding"/>
    <property type="evidence" value="ECO:0007669"/>
    <property type="project" value="InterPro"/>
</dbReference>
<dbReference type="Pfam" id="PF03447">
    <property type="entry name" value="NAD_binding_3"/>
    <property type="match status" value="1"/>
</dbReference>
<feature type="binding site" evidence="17">
    <location>
        <begin position="19"/>
        <end position="26"/>
    </location>
    <ligand>
        <name>NADP(+)</name>
        <dbReference type="ChEBI" id="CHEBI:58349"/>
    </ligand>
</feature>
<evidence type="ECO:0000256" key="1">
    <source>
        <dbReference type="ARBA" id="ARBA00001920"/>
    </source>
</evidence>
<dbReference type="Gene3D" id="3.30.70.260">
    <property type="match status" value="1"/>
</dbReference>
<comment type="pathway">
    <text evidence="2 18">Amino-acid biosynthesis; L-threonine biosynthesis; L-threonine from L-aspartate: step 3/5.</text>
</comment>
<reference evidence="21 22" key="1">
    <citation type="submission" date="2019-10" db="EMBL/GenBank/DDBJ databases">
        <title>Nocardia macrotermitis sp. nov. and Nocardia aurantia sp. nov., isolated from the gut of fungus growing-termite Macrotermes natalensis.</title>
        <authorList>
            <person name="Benndorf R."/>
            <person name="Schwitalla J."/>
            <person name="Martin K."/>
            <person name="De Beer W."/>
            <person name="Kaster A.-K."/>
            <person name="Vollmers J."/>
            <person name="Poulsen M."/>
            <person name="Beemelmanns C."/>
        </authorList>
    </citation>
    <scope>NUCLEOTIDE SEQUENCE [LARGE SCALE GENOMIC DNA]</scope>
    <source>
        <strain evidence="21 22">RB20</strain>
    </source>
</reference>
<dbReference type="InterPro" id="IPR002912">
    <property type="entry name" value="ACT_dom"/>
</dbReference>
<dbReference type="SUPFAM" id="SSF51735">
    <property type="entry name" value="NAD(P)-binding Rossmann-fold domains"/>
    <property type="match status" value="1"/>
</dbReference>
<dbReference type="InterPro" id="IPR016204">
    <property type="entry name" value="HDH"/>
</dbReference>
<dbReference type="FunFam" id="3.30.360.10:FF:000005">
    <property type="entry name" value="Homoserine dehydrogenase"/>
    <property type="match status" value="1"/>
</dbReference>
<keyword evidence="11" id="KW-0915">Sodium</keyword>
<dbReference type="PANTHER" id="PTHR43331">
    <property type="entry name" value="HOMOSERINE DEHYDROGENASE"/>
    <property type="match status" value="1"/>
</dbReference>
<dbReference type="Pfam" id="PF00742">
    <property type="entry name" value="Homoserine_dh"/>
    <property type="match status" value="1"/>
</dbReference>
<evidence type="ECO:0000313" key="22">
    <source>
        <dbReference type="Proteomes" id="UP000438448"/>
    </source>
</evidence>
<dbReference type="NCBIfam" id="NF004976">
    <property type="entry name" value="PRK06349.1"/>
    <property type="match status" value="1"/>
</dbReference>
<feature type="binding site" evidence="17">
    <location>
        <position position="198"/>
    </location>
    <ligand>
        <name>L-homoserine</name>
        <dbReference type="ChEBI" id="CHEBI:57476"/>
    </ligand>
</feature>
<dbReference type="AlphaFoldDB" id="A0A7K0DCS9"/>
<protein>
    <recommendedName>
        <fullName evidence="6 18">Homoserine dehydrogenase</fullName>
        <ecNumber evidence="5 18">1.1.1.3</ecNumber>
    </recommendedName>
</protein>
<organism evidence="21 22">
    <name type="scientific">Nocardia macrotermitis</name>
    <dbReference type="NCBI Taxonomy" id="2585198"/>
    <lineage>
        <taxon>Bacteria</taxon>
        <taxon>Bacillati</taxon>
        <taxon>Actinomycetota</taxon>
        <taxon>Actinomycetes</taxon>
        <taxon>Mycobacteriales</taxon>
        <taxon>Nocardiaceae</taxon>
        <taxon>Nocardia</taxon>
    </lineage>
</organism>
<evidence type="ECO:0000256" key="7">
    <source>
        <dbReference type="ARBA" id="ARBA00022605"/>
    </source>
</evidence>
<evidence type="ECO:0000256" key="10">
    <source>
        <dbReference type="ARBA" id="ARBA00023002"/>
    </source>
</evidence>
<dbReference type="InterPro" id="IPR019811">
    <property type="entry name" value="HDH_CS"/>
</dbReference>
<dbReference type="SUPFAM" id="SSF55021">
    <property type="entry name" value="ACT-like"/>
    <property type="match status" value="1"/>
</dbReference>
<evidence type="ECO:0000259" key="20">
    <source>
        <dbReference type="PROSITE" id="PS51671"/>
    </source>
</evidence>
<evidence type="ECO:0000313" key="21">
    <source>
        <dbReference type="EMBL" id="MQY23429.1"/>
    </source>
</evidence>
<keyword evidence="9 17" id="KW-0521">NADP</keyword>
<comment type="similarity">
    <text evidence="4 19">Belongs to the homoserine dehydrogenase family.</text>
</comment>
<keyword evidence="22" id="KW-1185">Reference proteome</keyword>
<evidence type="ECO:0000256" key="8">
    <source>
        <dbReference type="ARBA" id="ARBA00022697"/>
    </source>
</evidence>
<evidence type="ECO:0000256" key="3">
    <source>
        <dbReference type="ARBA" id="ARBA00005062"/>
    </source>
</evidence>
<dbReference type="InterPro" id="IPR036291">
    <property type="entry name" value="NAD(P)-bd_dom_sf"/>
</dbReference>
<sequence>MTDQEHHFGTDHPIGVAVLGMGNVGTEVVRIIQEQAQDLRQRVGAPLMLRGVAVRRADVDRGIDPALLTTDAHALVARDDVDLVVEVMGGIDPARALIGAALTAGKSVVTANKALLADYTGELAAAAEHSRADLYFEAAVAGAIPVVRPLIQSLSGDRVNRVVGIVNGTTNFILSAMDETGADYHATLAEATRLGYAEADPTADVEGFDAAAKAAILASLAFHTRVTAADVYREGISRITSEDLETAAALGCTVKLLAICERVPAGPGEPGSAQGGKDRISVRVYPALIPRKHPLSSVNGAFNAVVVEAENAGRLMFYGQGAGGAPTASAVMGDVVMAARNKFFGGRAPGESVYAELPIAPIGDTPTRYHVNMKVADRTGVLQAVAGEFAKHGVSISTVRQEGQDTGVIESGPEAAAERNHAGPSSTPRRQGARLVVVTHHATESALADTVAALAELESVTSVTSVVRLEGTEE</sequence>
<dbReference type="EC" id="1.1.1.3" evidence="5 18"/>
<evidence type="ECO:0000256" key="4">
    <source>
        <dbReference type="ARBA" id="ARBA00006753"/>
    </source>
</evidence>
<dbReference type="GO" id="GO:0009088">
    <property type="term" value="P:threonine biosynthetic process"/>
    <property type="evidence" value="ECO:0007669"/>
    <property type="project" value="UniProtKB-UniPathway"/>
</dbReference>
<dbReference type="Proteomes" id="UP000438448">
    <property type="component" value="Unassembled WGS sequence"/>
</dbReference>
<comment type="function">
    <text evidence="13">Catalyzes the conversion of L-aspartate-beta-semialdehyde (L-Asa) to L-homoserine (L-Hse), the third step in the biosynthesis of threonine and methionine from aspartate.</text>
</comment>
<dbReference type="PROSITE" id="PS01042">
    <property type="entry name" value="HOMOSER_DHGENASE"/>
    <property type="match status" value="1"/>
</dbReference>
<comment type="caution">
    <text evidence="21">The sequence shown here is derived from an EMBL/GenBank/DDBJ whole genome shotgun (WGS) entry which is preliminary data.</text>
</comment>
<gene>
    <name evidence="21" type="primary">hom</name>
    <name evidence="21" type="ORF">NRB20_65590</name>
</gene>
<evidence type="ECO:0000256" key="16">
    <source>
        <dbReference type="PIRSR" id="PIRSR000098-1"/>
    </source>
</evidence>
<keyword evidence="10 18" id="KW-0560">Oxidoreductase</keyword>
<comment type="cofactor">
    <cofactor evidence="1">
        <name>a metal cation</name>
        <dbReference type="ChEBI" id="CHEBI:25213"/>
    </cofactor>
</comment>
<evidence type="ECO:0000256" key="19">
    <source>
        <dbReference type="RuleBase" id="RU004171"/>
    </source>
</evidence>
<dbReference type="EMBL" id="WEGK01000019">
    <property type="protein sequence ID" value="MQY23429.1"/>
    <property type="molecule type" value="Genomic_DNA"/>
</dbReference>
<dbReference type="UniPathway" id="UPA00051">
    <property type="reaction ID" value="UER00465"/>
</dbReference>
<dbReference type="RefSeq" id="WP_153415196.1">
    <property type="nucleotide sequence ID" value="NZ_WEGK01000019.1"/>
</dbReference>
<keyword evidence="12 18" id="KW-0486">Methionine biosynthesis</keyword>
<evidence type="ECO:0000256" key="2">
    <source>
        <dbReference type="ARBA" id="ARBA00005056"/>
    </source>
</evidence>
<evidence type="ECO:0000256" key="15">
    <source>
        <dbReference type="ARBA" id="ARBA00049031"/>
    </source>
</evidence>
<feature type="binding site" evidence="17">
    <location>
        <position position="113"/>
    </location>
    <ligand>
        <name>NADPH</name>
        <dbReference type="ChEBI" id="CHEBI:57783"/>
    </ligand>
</feature>
<evidence type="ECO:0000256" key="6">
    <source>
        <dbReference type="ARBA" id="ARBA00013376"/>
    </source>
</evidence>
<proteinExistence type="inferred from homology"/>
<dbReference type="UniPathway" id="UPA00050">
    <property type="reaction ID" value="UER00063"/>
</dbReference>
<dbReference type="PIRSF" id="PIRSF000098">
    <property type="entry name" value="Homoser_dehydrog"/>
    <property type="match status" value="1"/>
</dbReference>
<dbReference type="InterPro" id="IPR001342">
    <property type="entry name" value="HDH_cat"/>
</dbReference>
<accession>A0A7K0DCS9</accession>
<evidence type="ECO:0000256" key="11">
    <source>
        <dbReference type="ARBA" id="ARBA00023053"/>
    </source>
</evidence>
<dbReference type="InterPro" id="IPR045865">
    <property type="entry name" value="ACT-like_dom_sf"/>
</dbReference>
<name>A0A7K0DCS9_9NOCA</name>
<dbReference type="PANTHER" id="PTHR43331:SF1">
    <property type="entry name" value="HOMOSERINE DEHYDROGENASE"/>
    <property type="match status" value="1"/>
</dbReference>
<evidence type="ECO:0000256" key="18">
    <source>
        <dbReference type="RuleBase" id="RU000579"/>
    </source>
</evidence>
<dbReference type="Gene3D" id="3.30.360.10">
    <property type="entry name" value="Dihydrodipicolinate Reductase, domain 2"/>
    <property type="match status" value="1"/>
</dbReference>
<evidence type="ECO:0000256" key="5">
    <source>
        <dbReference type="ARBA" id="ARBA00013213"/>
    </source>
</evidence>
<dbReference type="SUPFAM" id="SSF55347">
    <property type="entry name" value="Glyceraldehyde-3-phosphate dehydrogenase-like, C-terminal domain"/>
    <property type="match status" value="1"/>
</dbReference>
<evidence type="ECO:0000256" key="17">
    <source>
        <dbReference type="PIRSR" id="PIRSR000098-2"/>
    </source>
</evidence>
<evidence type="ECO:0000256" key="12">
    <source>
        <dbReference type="ARBA" id="ARBA00023167"/>
    </source>
</evidence>
<comment type="catalytic activity">
    <reaction evidence="15">
        <text>L-homoserine + NAD(+) = L-aspartate 4-semialdehyde + NADH + H(+)</text>
        <dbReference type="Rhea" id="RHEA:15757"/>
        <dbReference type="ChEBI" id="CHEBI:15378"/>
        <dbReference type="ChEBI" id="CHEBI:57476"/>
        <dbReference type="ChEBI" id="CHEBI:57540"/>
        <dbReference type="ChEBI" id="CHEBI:57945"/>
        <dbReference type="ChEBI" id="CHEBI:537519"/>
        <dbReference type="EC" id="1.1.1.3"/>
    </reaction>
    <physiologicalReaction direction="right-to-left" evidence="15">
        <dbReference type="Rhea" id="RHEA:15759"/>
    </physiologicalReaction>
</comment>
<evidence type="ECO:0000256" key="9">
    <source>
        <dbReference type="ARBA" id="ARBA00022857"/>
    </source>
</evidence>
<keyword evidence="8 18" id="KW-0791">Threonine biosynthesis</keyword>
<dbReference type="PROSITE" id="PS51671">
    <property type="entry name" value="ACT"/>
    <property type="match status" value="1"/>
</dbReference>
<evidence type="ECO:0000256" key="13">
    <source>
        <dbReference type="ARBA" id="ARBA00044930"/>
    </source>
</evidence>
<comment type="catalytic activity">
    <reaction evidence="14">
        <text>L-homoserine + NADP(+) = L-aspartate 4-semialdehyde + NADPH + H(+)</text>
        <dbReference type="Rhea" id="RHEA:15761"/>
        <dbReference type="ChEBI" id="CHEBI:15378"/>
        <dbReference type="ChEBI" id="CHEBI:57476"/>
        <dbReference type="ChEBI" id="CHEBI:57783"/>
        <dbReference type="ChEBI" id="CHEBI:58349"/>
        <dbReference type="ChEBI" id="CHEBI:537519"/>
        <dbReference type="EC" id="1.1.1.3"/>
    </reaction>
    <physiologicalReaction direction="right-to-left" evidence="14">
        <dbReference type="Rhea" id="RHEA:15763"/>
    </physiologicalReaction>
</comment>
<feature type="domain" description="ACT" evidence="20">
    <location>
        <begin position="370"/>
        <end position="468"/>
    </location>
</feature>
<dbReference type="GO" id="GO:0004412">
    <property type="term" value="F:homoserine dehydrogenase activity"/>
    <property type="evidence" value="ECO:0007669"/>
    <property type="project" value="UniProtKB-EC"/>
</dbReference>
<keyword evidence="7 18" id="KW-0028">Amino-acid biosynthesis</keyword>
<dbReference type="InterPro" id="IPR005106">
    <property type="entry name" value="Asp/hSer_DH_NAD-bd"/>
</dbReference>
<comment type="pathway">
    <text evidence="3 18">Amino-acid biosynthesis; L-methionine biosynthesis via de novo pathway; L-homoserine from L-aspartate: step 3/3.</text>
</comment>
<dbReference type="GO" id="GO:0009086">
    <property type="term" value="P:methionine biosynthetic process"/>
    <property type="evidence" value="ECO:0007669"/>
    <property type="project" value="UniProtKB-KW"/>
</dbReference>